<gene>
    <name evidence="1" type="ORF">Q757_04155</name>
</gene>
<dbReference type="InterPro" id="IPR022267">
    <property type="entry name" value="Asp2"/>
</dbReference>
<evidence type="ECO:0008006" key="3">
    <source>
        <dbReference type="Google" id="ProtNLM"/>
    </source>
</evidence>
<dbReference type="Proteomes" id="UP000030023">
    <property type="component" value="Unassembled WGS sequence"/>
</dbReference>
<sequence>MDISSQNFDWLFSDSSLPSIITEKDLKKTSIFLFSSQSSLEFLPEYFSYISPYYVLYDANLELSEKQKYLLSRKKAFAFDMQDHKKVLEVLDAYFMSPKGGSRFPVEQIDFEPKYLSSTYKGHEKVAIDSDFGDDYKEIARWSFGLRFHPGQKMKFMPLINSFGKVEIRFNVFEIGLGGSEIVNKQFFDLSDHEEPFIFNNKNDAGVLSFSLSARGKGRIEIGPLHYRDSEGPFGEFIPGGQRIVDHNGQELFLYFNPGDLKPPLNVYFAGYRTLENFEGYPMMKSMQSPFILISDPRLEGGAFYRGSSELENKLVDQIKKSLVWLGFDNSQMIMSGLSMGSFGALYYGAELLPDAIIVGKPLTEIKEIAGNEKYLRPKEFSTSLDIFHYISELSDKEADQVFWQMIEKADFSKTKIAISYMI</sequence>
<dbReference type="Pfam" id="PF16929">
    <property type="entry name" value="Asp2"/>
    <property type="match status" value="1"/>
</dbReference>
<proteinExistence type="predicted"/>
<reference evidence="1 2" key="1">
    <citation type="journal article" date="2014" name="Antonie Van Leeuwenhoek">
        <title>Oenococcus alcoholitolerans sp. nov., a lactic acid bacteria isolated from cachaca and ethanol fermentation processes.</title>
        <authorList>
            <person name="Badotti F."/>
            <person name="Moreira A.P."/>
            <person name="Tonon L.A."/>
            <person name="de Lucena B.T."/>
            <person name="Gomes Fde C."/>
            <person name="Kruger R."/>
            <person name="Thompson C.C."/>
            <person name="de Morais M.A.Jr."/>
            <person name="Rosa C.A."/>
            <person name="Thompson F.L."/>
        </authorList>
    </citation>
    <scope>NUCLEOTIDE SEQUENCE [LARGE SCALE GENOMIC DNA]</scope>
    <source>
        <strain evidence="1 2">UFRJ-M7.2.18</strain>
    </source>
</reference>
<evidence type="ECO:0000313" key="1">
    <source>
        <dbReference type="EMBL" id="KGO31921.1"/>
    </source>
</evidence>
<evidence type="ECO:0000313" key="2">
    <source>
        <dbReference type="Proteomes" id="UP000030023"/>
    </source>
</evidence>
<keyword evidence="2" id="KW-1185">Reference proteome</keyword>
<comment type="caution">
    <text evidence="1">The sequence shown here is derived from an EMBL/GenBank/DDBJ whole genome shotgun (WGS) entry which is preliminary data.</text>
</comment>
<feature type="non-terminal residue" evidence="1">
    <location>
        <position position="423"/>
    </location>
</feature>
<dbReference type="EMBL" id="AXCV01000155">
    <property type="protein sequence ID" value="KGO31921.1"/>
    <property type="molecule type" value="Genomic_DNA"/>
</dbReference>
<organism evidence="1 2">
    <name type="scientific">Oenococcus alcoholitolerans</name>
    <dbReference type="NCBI Taxonomy" id="931074"/>
    <lineage>
        <taxon>Bacteria</taxon>
        <taxon>Bacillati</taxon>
        <taxon>Bacillota</taxon>
        <taxon>Bacilli</taxon>
        <taxon>Lactobacillales</taxon>
        <taxon>Lactobacillaceae</taxon>
        <taxon>Oenococcus</taxon>
    </lineage>
</organism>
<name>A0ABR4XRZ1_9LACO</name>
<accession>A0ABR4XRZ1</accession>
<protein>
    <recommendedName>
        <fullName evidence="3">Accessory Sec system protein Asp2</fullName>
    </recommendedName>
</protein>
<dbReference type="NCBIfam" id="TIGR03712">
    <property type="entry name" value="acc_sec_asp2"/>
    <property type="match status" value="1"/>
</dbReference>